<accession>A0A4R4AMG8</accession>
<proteinExistence type="predicted"/>
<dbReference type="Pfam" id="PF01584">
    <property type="entry name" value="CheW"/>
    <property type="match status" value="1"/>
</dbReference>
<gene>
    <name evidence="2" type="ORF">AY586_12040</name>
    <name evidence="3" type="ORF">EDC29_101463</name>
</gene>
<comment type="caution">
    <text evidence="3">The sequence shown here is derived from an EMBL/GenBank/DDBJ whole genome shotgun (WGS) entry which is preliminary data.</text>
</comment>
<protein>
    <submittedName>
        <fullName evidence="3">Chemosensory pili system protein ChpC</fullName>
    </submittedName>
</protein>
<dbReference type="RefSeq" id="WP_062274163.1">
    <property type="nucleotide sequence ID" value="NZ_JAKEDQ010000018.1"/>
</dbReference>
<reference evidence="2 4" key="1">
    <citation type="submission" date="2016-02" db="EMBL/GenBank/DDBJ databases">
        <title>Genome sequence of Marichromatium gracile YL-28, a purple sulfur bacterium.</title>
        <authorList>
            <person name="Zhao C."/>
            <person name="Hong X."/>
            <person name="Chen S."/>
            <person name="Yang S."/>
        </authorList>
    </citation>
    <scope>NUCLEOTIDE SEQUENCE [LARGE SCALE GENOMIC DNA]</scope>
    <source>
        <strain evidence="2 4">YL28</strain>
    </source>
</reference>
<dbReference type="Proteomes" id="UP000075766">
    <property type="component" value="Unassembled WGS sequence"/>
</dbReference>
<dbReference type="Proteomes" id="UP000295247">
    <property type="component" value="Unassembled WGS sequence"/>
</dbReference>
<dbReference type="Gene3D" id="2.40.50.180">
    <property type="entry name" value="CheA-289, Domain 4"/>
    <property type="match status" value="1"/>
</dbReference>
<dbReference type="EMBL" id="SMDC01000001">
    <property type="protein sequence ID" value="TCW40046.1"/>
    <property type="molecule type" value="Genomic_DNA"/>
</dbReference>
<reference evidence="3 5" key="2">
    <citation type="submission" date="2019-03" db="EMBL/GenBank/DDBJ databases">
        <title>Genomic Encyclopedia of Type Strains, Phase IV (KMG-IV): sequencing the most valuable type-strain genomes for metagenomic binning, comparative biology and taxonomic classification.</title>
        <authorList>
            <person name="Goeker M."/>
        </authorList>
    </citation>
    <scope>NUCLEOTIDE SEQUENCE [LARGE SCALE GENOMIC DNA]</scope>
    <source>
        <strain evidence="3 5">DSM 203</strain>
    </source>
</reference>
<dbReference type="PROSITE" id="PS50851">
    <property type="entry name" value="CHEW"/>
    <property type="match status" value="1"/>
</dbReference>
<name>A0A4R4AMG8_MARGR</name>
<organism evidence="3 5">
    <name type="scientific">Marichromatium gracile</name>
    <name type="common">Chromatium gracile</name>
    <dbReference type="NCBI Taxonomy" id="1048"/>
    <lineage>
        <taxon>Bacteria</taxon>
        <taxon>Pseudomonadati</taxon>
        <taxon>Pseudomonadota</taxon>
        <taxon>Gammaproteobacteria</taxon>
        <taxon>Chromatiales</taxon>
        <taxon>Chromatiaceae</taxon>
        <taxon>Marichromatium</taxon>
    </lineage>
</organism>
<evidence type="ECO:0000313" key="3">
    <source>
        <dbReference type="EMBL" id="TCW40046.1"/>
    </source>
</evidence>
<dbReference type="EMBL" id="LSYU01000043">
    <property type="protein sequence ID" value="KXX64930.1"/>
    <property type="molecule type" value="Genomic_DNA"/>
</dbReference>
<dbReference type="AlphaFoldDB" id="A0A4R4AMG8"/>
<dbReference type="SUPFAM" id="SSF50341">
    <property type="entry name" value="CheW-like"/>
    <property type="match status" value="1"/>
</dbReference>
<dbReference type="InterPro" id="IPR002545">
    <property type="entry name" value="CheW-lke_dom"/>
</dbReference>
<evidence type="ECO:0000313" key="5">
    <source>
        <dbReference type="Proteomes" id="UP000295247"/>
    </source>
</evidence>
<evidence type="ECO:0000259" key="1">
    <source>
        <dbReference type="PROSITE" id="PS50851"/>
    </source>
</evidence>
<keyword evidence="4" id="KW-1185">Reference proteome</keyword>
<feature type="domain" description="CheW-like" evidence="1">
    <location>
        <begin position="12"/>
        <end position="151"/>
    </location>
</feature>
<dbReference type="GO" id="GO:0006935">
    <property type="term" value="P:chemotaxis"/>
    <property type="evidence" value="ECO:0007669"/>
    <property type="project" value="InterPro"/>
</dbReference>
<sequence length="156" mass="16745">MIPRQGGADHGEVRVMLLPTQGRDLLVPASAVAEIVSADAVQPLPDTPEWLLGELQWRGRRVPAVAFAPPPEGQGRGRAHARVVVCFMPAGNPALPFVALYSRGMPRLERAAPDNLITEQDPHPFALSALALGERHAWLPDFAALERALLAAQASD</sequence>
<dbReference type="InterPro" id="IPR036061">
    <property type="entry name" value="CheW-like_dom_sf"/>
</dbReference>
<evidence type="ECO:0000313" key="2">
    <source>
        <dbReference type="EMBL" id="KXX64930.1"/>
    </source>
</evidence>
<evidence type="ECO:0000313" key="4">
    <source>
        <dbReference type="Proteomes" id="UP000075766"/>
    </source>
</evidence>
<dbReference type="GO" id="GO:0007165">
    <property type="term" value="P:signal transduction"/>
    <property type="evidence" value="ECO:0007669"/>
    <property type="project" value="InterPro"/>
</dbReference>